<name>A0ABU4HSP7_9ACTN</name>
<evidence type="ECO:0000256" key="1">
    <source>
        <dbReference type="SAM" id="Phobius"/>
    </source>
</evidence>
<organism evidence="2 3">
    <name type="scientific">Conexibacter stalactiti</name>
    <dbReference type="NCBI Taxonomy" id="1940611"/>
    <lineage>
        <taxon>Bacteria</taxon>
        <taxon>Bacillati</taxon>
        <taxon>Actinomycetota</taxon>
        <taxon>Thermoleophilia</taxon>
        <taxon>Solirubrobacterales</taxon>
        <taxon>Conexibacteraceae</taxon>
        <taxon>Conexibacter</taxon>
    </lineage>
</organism>
<protein>
    <recommendedName>
        <fullName evidence="4">DUF5667 domain-containing protein</fullName>
    </recommendedName>
</protein>
<evidence type="ECO:0000313" key="3">
    <source>
        <dbReference type="Proteomes" id="UP001284601"/>
    </source>
</evidence>
<keyword evidence="1" id="KW-0812">Transmembrane</keyword>
<comment type="caution">
    <text evidence="2">The sequence shown here is derived from an EMBL/GenBank/DDBJ whole genome shotgun (WGS) entry which is preliminary data.</text>
</comment>
<proteinExistence type="predicted"/>
<keyword evidence="1" id="KW-0472">Membrane</keyword>
<feature type="transmembrane region" description="Helical" evidence="1">
    <location>
        <begin position="252"/>
        <end position="269"/>
    </location>
</feature>
<feature type="transmembrane region" description="Helical" evidence="1">
    <location>
        <begin position="179"/>
        <end position="200"/>
    </location>
</feature>
<evidence type="ECO:0000313" key="2">
    <source>
        <dbReference type="EMBL" id="MDW5595084.1"/>
    </source>
</evidence>
<reference evidence="2 3" key="2">
    <citation type="submission" date="2023-10" db="EMBL/GenBank/DDBJ databases">
        <authorList>
            <person name="Han X.F."/>
        </authorList>
    </citation>
    <scope>NUCLEOTIDE SEQUENCE [LARGE SCALE GENOMIC DNA]</scope>
    <source>
        <strain evidence="2 3">KCTC 39840</strain>
    </source>
</reference>
<sequence length="361" mass="38897">MGIRRRLSDEERHARTPTKSWREVALAHIDELRTLAAWLATRQGPPEASAESTRLLLDGIGRHLDEAELAATRDARRTRRQRWMAGIDGVDVERAYNHIEATETLILRLAPLSYEQAIMPTLVAIVRRHLPAGDERLQQMEELARSRAPFTQADGDMVAAAVRDAGRQARREIARVRSFRNVIGVTTFVLTVLALGVMAVGLSADDAIPLCFVPDDIAVVCPIREVTIPGGSSSTAAAQEIVLRKATKPGDIPLVQLIGLIAAAVAAAVSLRRIDGTATPFALPVALAVLKLPTGMLTAVLGILLLRGGFVPGLSALDSPAQILAWALVFGYAQQLFTQFVDQQAKSVLADVRGAAETPRA</sequence>
<evidence type="ECO:0008006" key="4">
    <source>
        <dbReference type="Google" id="ProtNLM"/>
    </source>
</evidence>
<gene>
    <name evidence="2" type="ORF">R7226_12090</name>
</gene>
<dbReference type="Proteomes" id="UP001284601">
    <property type="component" value="Unassembled WGS sequence"/>
</dbReference>
<dbReference type="RefSeq" id="WP_318597418.1">
    <property type="nucleotide sequence ID" value="NZ_JAWSTH010000027.1"/>
</dbReference>
<reference evidence="3" key="1">
    <citation type="submission" date="2023-07" db="EMBL/GenBank/DDBJ databases">
        <title>Conexibacter stalactiti sp. nov., isolated from stalactites in a lava cave and emended description of the genus Conexibacter.</title>
        <authorList>
            <person name="Lee S.D."/>
        </authorList>
    </citation>
    <scope>NUCLEOTIDE SEQUENCE [LARGE SCALE GENOMIC DNA]</scope>
    <source>
        <strain evidence="3">KCTC 39840</strain>
    </source>
</reference>
<accession>A0ABU4HSP7</accession>
<feature type="transmembrane region" description="Helical" evidence="1">
    <location>
        <begin position="281"/>
        <end position="303"/>
    </location>
</feature>
<dbReference type="EMBL" id="JAWSTH010000027">
    <property type="protein sequence ID" value="MDW5595084.1"/>
    <property type="molecule type" value="Genomic_DNA"/>
</dbReference>
<keyword evidence="3" id="KW-1185">Reference proteome</keyword>
<keyword evidence="1" id="KW-1133">Transmembrane helix</keyword>